<evidence type="ECO:0000256" key="2">
    <source>
        <dbReference type="ARBA" id="ARBA00022741"/>
    </source>
</evidence>
<sequence>MLEVSGLSLESRLTNVNLRLSAGQMVGVIGANGAGKSTLLKLLAGLLTPSSGGSVWQQLDLHHINPSQRRQQLAYIAQQTLVNEAVTVAYALQVSQVNLAQTKSQLRHYRQQTSAEFGLTELLQRPVTELSGGELKRVQLACGLIGQQPLILADEPIASLDLRHQLETLMLLKQRADNGALVLVALHDLALAARFCQQLVLLHQGQLLAVGEPAEVLSKPLLQQAYQVEVEWVCHQHGVAMLPRLLTD</sequence>
<accession>A0A317Q319</accession>
<protein>
    <submittedName>
        <fullName evidence="7">Iron complex transport system ATP-binding protein</fullName>
    </submittedName>
</protein>
<comment type="function">
    <text evidence="5">Part of the ABC transporter complex HmuTUV involved in hemin import. Responsible for energy coupling to the transport system.</text>
</comment>
<dbReference type="InterPro" id="IPR017871">
    <property type="entry name" value="ABC_transporter-like_CS"/>
</dbReference>
<dbReference type="EMBL" id="QGTT01000016">
    <property type="protein sequence ID" value="PWW09845.1"/>
    <property type="molecule type" value="Genomic_DNA"/>
</dbReference>
<evidence type="ECO:0000256" key="4">
    <source>
        <dbReference type="ARBA" id="ARBA00022967"/>
    </source>
</evidence>
<dbReference type="PANTHER" id="PTHR42794">
    <property type="entry name" value="HEMIN IMPORT ATP-BINDING PROTEIN HMUV"/>
    <property type="match status" value="1"/>
</dbReference>
<dbReference type="Pfam" id="PF00005">
    <property type="entry name" value="ABC_tran"/>
    <property type="match status" value="1"/>
</dbReference>
<dbReference type="SMART" id="SM00382">
    <property type="entry name" value="AAA"/>
    <property type="match status" value="1"/>
</dbReference>
<comment type="caution">
    <text evidence="7">The sequence shown here is derived from an EMBL/GenBank/DDBJ whole genome shotgun (WGS) entry which is preliminary data.</text>
</comment>
<reference evidence="7 8" key="1">
    <citation type="submission" date="2018-05" db="EMBL/GenBank/DDBJ databases">
        <title>Freshwater and sediment microbial communities from various areas in North America, analyzing microbe dynamics in response to fracking.</title>
        <authorList>
            <person name="Lamendella R."/>
        </authorList>
    </citation>
    <scope>NUCLEOTIDE SEQUENCE [LARGE SCALE GENOMIC DNA]</scope>
    <source>
        <strain evidence="7 8">125B1</strain>
    </source>
</reference>
<keyword evidence="3 7" id="KW-0067">ATP-binding</keyword>
<dbReference type="Proteomes" id="UP000246964">
    <property type="component" value="Unassembled WGS sequence"/>
</dbReference>
<dbReference type="PROSITE" id="PS50893">
    <property type="entry name" value="ABC_TRANSPORTER_2"/>
    <property type="match status" value="1"/>
</dbReference>
<keyword evidence="1" id="KW-0813">Transport</keyword>
<name>A0A317Q319_9GAMM</name>
<dbReference type="OrthoDB" id="5292475at2"/>
<evidence type="ECO:0000313" key="8">
    <source>
        <dbReference type="Proteomes" id="UP000246964"/>
    </source>
</evidence>
<gene>
    <name evidence="7" type="ORF">DET45_11636</name>
</gene>
<evidence type="ECO:0000313" key="7">
    <source>
        <dbReference type="EMBL" id="PWW09845.1"/>
    </source>
</evidence>
<evidence type="ECO:0000256" key="5">
    <source>
        <dbReference type="ARBA" id="ARBA00037066"/>
    </source>
</evidence>
<organism evidence="7 8">
    <name type="scientific">Pseudidiomarina maritima</name>
    <dbReference type="NCBI Taxonomy" id="519453"/>
    <lineage>
        <taxon>Bacteria</taxon>
        <taxon>Pseudomonadati</taxon>
        <taxon>Pseudomonadota</taxon>
        <taxon>Gammaproteobacteria</taxon>
        <taxon>Alteromonadales</taxon>
        <taxon>Idiomarinaceae</taxon>
        <taxon>Pseudidiomarina</taxon>
    </lineage>
</organism>
<keyword evidence="8" id="KW-1185">Reference proteome</keyword>
<evidence type="ECO:0000259" key="6">
    <source>
        <dbReference type="PROSITE" id="PS50893"/>
    </source>
</evidence>
<keyword evidence="2" id="KW-0547">Nucleotide-binding</keyword>
<dbReference type="InterPro" id="IPR027417">
    <property type="entry name" value="P-loop_NTPase"/>
</dbReference>
<dbReference type="SUPFAM" id="SSF52540">
    <property type="entry name" value="P-loop containing nucleoside triphosphate hydrolases"/>
    <property type="match status" value="1"/>
</dbReference>
<dbReference type="InterPro" id="IPR003439">
    <property type="entry name" value="ABC_transporter-like_ATP-bd"/>
</dbReference>
<dbReference type="GO" id="GO:0016887">
    <property type="term" value="F:ATP hydrolysis activity"/>
    <property type="evidence" value="ECO:0007669"/>
    <property type="project" value="InterPro"/>
</dbReference>
<evidence type="ECO:0000256" key="3">
    <source>
        <dbReference type="ARBA" id="ARBA00022840"/>
    </source>
</evidence>
<evidence type="ECO:0000256" key="1">
    <source>
        <dbReference type="ARBA" id="ARBA00022448"/>
    </source>
</evidence>
<feature type="domain" description="ABC transporter" evidence="6">
    <location>
        <begin position="2"/>
        <end position="229"/>
    </location>
</feature>
<dbReference type="GO" id="GO:0005524">
    <property type="term" value="F:ATP binding"/>
    <property type="evidence" value="ECO:0007669"/>
    <property type="project" value="UniProtKB-KW"/>
</dbReference>
<dbReference type="RefSeq" id="WP_110076572.1">
    <property type="nucleotide sequence ID" value="NZ_QGTT01000016.1"/>
</dbReference>
<keyword evidence="4" id="KW-1278">Translocase</keyword>
<dbReference type="Gene3D" id="3.40.50.300">
    <property type="entry name" value="P-loop containing nucleotide triphosphate hydrolases"/>
    <property type="match status" value="1"/>
</dbReference>
<dbReference type="AlphaFoldDB" id="A0A317Q319"/>
<dbReference type="PANTHER" id="PTHR42794:SF1">
    <property type="entry name" value="HEMIN IMPORT ATP-BINDING PROTEIN HMUV"/>
    <property type="match status" value="1"/>
</dbReference>
<proteinExistence type="predicted"/>
<dbReference type="PROSITE" id="PS00211">
    <property type="entry name" value="ABC_TRANSPORTER_1"/>
    <property type="match status" value="1"/>
</dbReference>
<dbReference type="InterPro" id="IPR003593">
    <property type="entry name" value="AAA+_ATPase"/>
</dbReference>